<evidence type="ECO:0000313" key="2">
    <source>
        <dbReference type="Proteomes" id="UP000440096"/>
    </source>
</evidence>
<protein>
    <recommendedName>
        <fullName evidence="3">Restriction endonuclease type IV Mrr domain-containing protein</fullName>
    </recommendedName>
</protein>
<reference evidence="1 2" key="1">
    <citation type="submission" date="2019-11" db="EMBL/GenBank/DDBJ databases">
        <title>Draft genome of Amycolatopsis RM579.</title>
        <authorList>
            <person name="Duangmal K."/>
            <person name="Mingma R."/>
        </authorList>
    </citation>
    <scope>NUCLEOTIDE SEQUENCE [LARGE SCALE GENOMIC DNA]</scope>
    <source>
        <strain evidence="1 2">RM579</strain>
    </source>
</reference>
<keyword evidence="2" id="KW-1185">Reference proteome</keyword>
<dbReference type="RefSeq" id="WP_154760243.1">
    <property type="nucleotide sequence ID" value="NZ_WMBA01000061.1"/>
</dbReference>
<dbReference type="AlphaFoldDB" id="A0A6N7Z6I8"/>
<accession>A0A6N7Z6I8</accession>
<sequence>MVNDDFELGRLLAGMEAAKRIPEHFAYDEERVQALFCRWLDDTGWMRITDFKSRDVDVLAARTDESGQAEWLLVECKANKGSRMGTAVDVRCC</sequence>
<gene>
    <name evidence="1" type="ORF">GKO32_29815</name>
</gene>
<dbReference type="EMBL" id="WMBA01000061">
    <property type="protein sequence ID" value="MTD58143.1"/>
    <property type="molecule type" value="Genomic_DNA"/>
</dbReference>
<dbReference type="Proteomes" id="UP000440096">
    <property type="component" value="Unassembled WGS sequence"/>
</dbReference>
<proteinExistence type="predicted"/>
<name>A0A6N7Z6I8_9PSEU</name>
<evidence type="ECO:0000313" key="1">
    <source>
        <dbReference type="EMBL" id="MTD58143.1"/>
    </source>
</evidence>
<evidence type="ECO:0008006" key="3">
    <source>
        <dbReference type="Google" id="ProtNLM"/>
    </source>
</evidence>
<dbReference type="OrthoDB" id="1093631at2"/>
<comment type="caution">
    <text evidence="1">The sequence shown here is derived from an EMBL/GenBank/DDBJ whole genome shotgun (WGS) entry which is preliminary data.</text>
</comment>
<organism evidence="1 2">
    <name type="scientific">Amycolatopsis pithecellobii</name>
    <dbReference type="NCBI Taxonomy" id="664692"/>
    <lineage>
        <taxon>Bacteria</taxon>
        <taxon>Bacillati</taxon>
        <taxon>Actinomycetota</taxon>
        <taxon>Actinomycetes</taxon>
        <taxon>Pseudonocardiales</taxon>
        <taxon>Pseudonocardiaceae</taxon>
        <taxon>Amycolatopsis</taxon>
    </lineage>
</organism>